<reference evidence="2" key="1">
    <citation type="journal article" date="2014" name="Front. Microbiol.">
        <title>High frequency of phylogenetically diverse reductive dehalogenase-homologous genes in deep subseafloor sedimentary metagenomes.</title>
        <authorList>
            <person name="Kawai M."/>
            <person name="Futagami T."/>
            <person name="Toyoda A."/>
            <person name="Takaki Y."/>
            <person name="Nishi S."/>
            <person name="Hori S."/>
            <person name="Arai W."/>
            <person name="Tsubouchi T."/>
            <person name="Morono Y."/>
            <person name="Uchiyama I."/>
            <person name="Ito T."/>
            <person name="Fujiyama A."/>
            <person name="Inagaki F."/>
            <person name="Takami H."/>
        </authorList>
    </citation>
    <scope>NUCLEOTIDE SEQUENCE</scope>
    <source>
        <strain evidence="2">Expedition CK06-06</strain>
    </source>
</reference>
<protein>
    <recommendedName>
        <fullName evidence="3">PBP domain-containing protein</fullName>
    </recommendedName>
</protein>
<dbReference type="Gene3D" id="3.40.190.10">
    <property type="entry name" value="Periplasmic binding protein-like II"/>
    <property type="match status" value="1"/>
</dbReference>
<proteinExistence type="inferred from homology"/>
<gene>
    <name evidence="2" type="ORF">S06H3_12066</name>
</gene>
<dbReference type="SUPFAM" id="SSF53850">
    <property type="entry name" value="Periplasmic binding protein-like II"/>
    <property type="match status" value="1"/>
</dbReference>
<evidence type="ECO:0000313" key="2">
    <source>
        <dbReference type="EMBL" id="GAI05301.1"/>
    </source>
</evidence>
<accession>X1LHI1</accession>
<sequence>MKQSLISLLLVLMLTLSLIAGCSTSITLTIYHAGSLTIPFDSISEAFNQLYPNIAVRTEAAGSVVTIRKVTELGKRADIIASADYTLIPEIMFPEYADWYIAFARNQMVIC</sequence>
<name>X1LHI1_9ZZZZ</name>
<dbReference type="InterPro" id="IPR050682">
    <property type="entry name" value="ModA/WtpA"/>
</dbReference>
<comment type="caution">
    <text evidence="2">The sequence shown here is derived from an EMBL/GenBank/DDBJ whole genome shotgun (WGS) entry which is preliminary data.</text>
</comment>
<dbReference type="GO" id="GO:0015689">
    <property type="term" value="P:molybdate ion transport"/>
    <property type="evidence" value="ECO:0007669"/>
    <property type="project" value="TreeGrafter"/>
</dbReference>
<dbReference type="Pfam" id="PF13531">
    <property type="entry name" value="SBP_bac_11"/>
    <property type="match status" value="1"/>
</dbReference>
<evidence type="ECO:0008006" key="3">
    <source>
        <dbReference type="Google" id="ProtNLM"/>
    </source>
</evidence>
<feature type="non-terminal residue" evidence="2">
    <location>
        <position position="111"/>
    </location>
</feature>
<organism evidence="2">
    <name type="scientific">marine sediment metagenome</name>
    <dbReference type="NCBI Taxonomy" id="412755"/>
    <lineage>
        <taxon>unclassified sequences</taxon>
        <taxon>metagenomes</taxon>
        <taxon>ecological metagenomes</taxon>
    </lineage>
</organism>
<evidence type="ECO:0000256" key="1">
    <source>
        <dbReference type="ARBA" id="ARBA00009438"/>
    </source>
</evidence>
<dbReference type="GO" id="GO:0030973">
    <property type="term" value="F:molybdate ion binding"/>
    <property type="evidence" value="ECO:0007669"/>
    <property type="project" value="TreeGrafter"/>
</dbReference>
<comment type="similarity">
    <text evidence="1">Belongs to the bacterial solute-binding protein 1 family. WtpA subfamily.</text>
</comment>
<dbReference type="PANTHER" id="PTHR30632:SF16">
    <property type="entry name" value="MOLYBDATE_TUNGSTATE-BINDING PROTEIN WTPA"/>
    <property type="match status" value="1"/>
</dbReference>
<dbReference type="PANTHER" id="PTHR30632">
    <property type="entry name" value="MOLYBDATE-BINDING PERIPLASMIC PROTEIN"/>
    <property type="match status" value="1"/>
</dbReference>
<dbReference type="AlphaFoldDB" id="X1LHI1"/>
<dbReference type="EMBL" id="BARV01005927">
    <property type="protein sequence ID" value="GAI05301.1"/>
    <property type="molecule type" value="Genomic_DNA"/>
</dbReference>
<dbReference type="PROSITE" id="PS51257">
    <property type="entry name" value="PROKAR_LIPOPROTEIN"/>
    <property type="match status" value="1"/>
</dbReference>